<evidence type="ECO:0000313" key="1">
    <source>
        <dbReference type="Proteomes" id="UP000887580"/>
    </source>
</evidence>
<accession>A0AC35EUL7</accession>
<name>A0AC35EUL7_9BILA</name>
<reference evidence="2" key="1">
    <citation type="submission" date="2022-11" db="UniProtKB">
        <authorList>
            <consortium name="WormBaseParasite"/>
        </authorList>
    </citation>
    <scope>IDENTIFICATION</scope>
</reference>
<evidence type="ECO:0000313" key="2">
    <source>
        <dbReference type="WBParaSite" id="PS1159_v2.g10888.t1"/>
    </source>
</evidence>
<sequence>MARHNNMMMHGGVGGGGYGFTNQVILTNGAAYGNGNSAIMIRHPPLETGAKPYYDIPPPSYEEYDSVPAQLQARPTAPPEYNDLNILPGSIPSSNIQLLEPLSRLEQNVLPQKR</sequence>
<dbReference type="WBParaSite" id="PS1159_v2.g10888.t1">
    <property type="protein sequence ID" value="PS1159_v2.g10888.t1"/>
    <property type="gene ID" value="PS1159_v2.g10888"/>
</dbReference>
<organism evidence="1 2">
    <name type="scientific">Panagrolaimus sp. PS1159</name>
    <dbReference type="NCBI Taxonomy" id="55785"/>
    <lineage>
        <taxon>Eukaryota</taxon>
        <taxon>Metazoa</taxon>
        <taxon>Ecdysozoa</taxon>
        <taxon>Nematoda</taxon>
        <taxon>Chromadorea</taxon>
        <taxon>Rhabditida</taxon>
        <taxon>Tylenchina</taxon>
        <taxon>Panagrolaimomorpha</taxon>
        <taxon>Panagrolaimoidea</taxon>
        <taxon>Panagrolaimidae</taxon>
        <taxon>Panagrolaimus</taxon>
    </lineage>
</organism>
<dbReference type="Proteomes" id="UP000887580">
    <property type="component" value="Unplaced"/>
</dbReference>
<proteinExistence type="predicted"/>
<protein>
    <submittedName>
        <fullName evidence="2">Uncharacterized protein</fullName>
    </submittedName>
</protein>